<proteinExistence type="predicted"/>
<keyword evidence="2" id="KW-0489">Methyltransferase</keyword>
<dbReference type="GO" id="GO:0032259">
    <property type="term" value="P:methylation"/>
    <property type="evidence" value="ECO:0007669"/>
    <property type="project" value="UniProtKB-KW"/>
</dbReference>
<sequence>MKQPITFISVAEHAKVQMDFYADVFPNTTIQSVIYYNEYPERVLNGQLDLNGTPLYFLEMGPENPVAPGWNLSLYVEMDSEAEFDHIFSALAADGFVMMGPEPAGIFQKVTWLTDKFGITWQLVFAGN</sequence>
<dbReference type="AlphaFoldDB" id="A0A0U2WM48"/>
<dbReference type="Gene3D" id="3.10.180.10">
    <property type="entry name" value="2,3-Dihydroxybiphenyl 1,2-Dioxygenase, domain 1"/>
    <property type="match status" value="1"/>
</dbReference>
<dbReference type="EMBL" id="CP013655">
    <property type="protein sequence ID" value="ALS36310.1"/>
    <property type="molecule type" value="Genomic_DNA"/>
</dbReference>
<dbReference type="InterPro" id="IPR009725">
    <property type="entry name" value="3_dmu_93_MTrfase"/>
</dbReference>
<accession>A0A0U2WM48</accession>
<evidence type="ECO:0000313" key="2">
    <source>
        <dbReference type="EMBL" id="ALS36310.1"/>
    </source>
</evidence>
<keyword evidence="2" id="KW-0808">Transferase</keyword>
<name>A0A0U2WM48_9ENTE</name>
<dbReference type="Proteomes" id="UP000067523">
    <property type="component" value="Chromosome"/>
</dbReference>
<protein>
    <submittedName>
        <fullName evidence="2">Methyltransferase</fullName>
    </submittedName>
</protein>
<dbReference type="PIRSF" id="PIRSF021700">
    <property type="entry name" value="3_dmu_93_MTrfase"/>
    <property type="match status" value="1"/>
</dbReference>
<reference evidence="3" key="1">
    <citation type="submission" date="2015-12" db="EMBL/GenBank/DDBJ databases">
        <authorList>
            <person name="Lauer A."/>
            <person name="Humrighouse B."/>
            <person name="Loparev V."/>
            <person name="Shewmaker P.L."/>
            <person name="Whitney A.M."/>
            <person name="McLaughlin R.W."/>
        </authorList>
    </citation>
    <scope>NUCLEOTIDE SEQUENCE [LARGE SCALE GENOMIC DNA]</scope>
    <source>
        <strain evidence="3">LMG 26678</strain>
    </source>
</reference>
<dbReference type="PANTHER" id="PTHR33990:SF4">
    <property type="entry name" value="PHNB-LIKE DOMAIN-CONTAINING PROTEIN"/>
    <property type="match status" value="1"/>
</dbReference>
<dbReference type="RefSeq" id="WP_208929561.1">
    <property type="nucleotide sequence ID" value="NZ_CP013655.1"/>
</dbReference>
<dbReference type="STRING" id="118060.ATZ35_03765"/>
<dbReference type="KEGG" id="erx:ATZ35_03765"/>
<gene>
    <name evidence="2" type="ORF">ATZ35_03765</name>
</gene>
<dbReference type="GO" id="GO:0008168">
    <property type="term" value="F:methyltransferase activity"/>
    <property type="evidence" value="ECO:0007669"/>
    <property type="project" value="UniProtKB-KW"/>
</dbReference>
<dbReference type="PANTHER" id="PTHR33990">
    <property type="entry name" value="PROTEIN YJDN-RELATED"/>
    <property type="match status" value="1"/>
</dbReference>
<dbReference type="Pfam" id="PF06983">
    <property type="entry name" value="3-dmu-9_3-mt"/>
    <property type="match status" value="1"/>
</dbReference>
<keyword evidence="3" id="KW-1185">Reference proteome</keyword>
<dbReference type="InterPro" id="IPR028973">
    <property type="entry name" value="PhnB-like"/>
</dbReference>
<organism evidence="2 3">
    <name type="scientific">Enterococcus rotai</name>
    <dbReference type="NCBI Taxonomy" id="118060"/>
    <lineage>
        <taxon>Bacteria</taxon>
        <taxon>Bacillati</taxon>
        <taxon>Bacillota</taxon>
        <taxon>Bacilli</taxon>
        <taxon>Lactobacillales</taxon>
        <taxon>Enterococcaceae</taxon>
        <taxon>Enterococcus</taxon>
    </lineage>
</organism>
<dbReference type="SUPFAM" id="SSF54593">
    <property type="entry name" value="Glyoxalase/Bleomycin resistance protein/Dihydroxybiphenyl dioxygenase"/>
    <property type="match status" value="1"/>
</dbReference>
<evidence type="ECO:0000313" key="3">
    <source>
        <dbReference type="Proteomes" id="UP000067523"/>
    </source>
</evidence>
<dbReference type="InterPro" id="IPR029068">
    <property type="entry name" value="Glyas_Bleomycin-R_OHBP_Dase"/>
</dbReference>
<feature type="domain" description="PhnB-like" evidence="1">
    <location>
        <begin position="6"/>
        <end position="124"/>
    </location>
</feature>
<evidence type="ECO:0000259" key="1">
    <source>
        <dbReference type="Pfam" id="PF06983"/>
    </source>
</evidence>